<gene>
    <name evidence="1" type="ORF">AAEO60_01780</name>
</gene>
<dbReference type="InterPro" id="IPR010985">
    <property type="entry name" value="Ribbon_hlx_hlx"/>
</dbReference>
<dbReference type="RefSeq" id="WP_341671931.1">
    <property type="nucleotide sequence ID" value="NZ_JBBYHV010000001.1"/>
</dbReference>
<organism evidence="1 2">
    <name type="scientific">Aurantiacibacter gilvus</name>
    <dbReference type="NCBI Taxonomy" id="3139141"/>
    <lineage>
        <taxon>Bacteria</taxon>
        <taxon>Pseudomonadati</taxon>
        <taxon>Pseudomonadota</taxon>
        <taxon>Alphaproteobacteria</taxon>
        <taxon>Sphingomonadales</taxon>
        <taxon>Erythrobacteraceae</taxon>
        <taxon>Aurantiacibacter</taxon>
    </lineage>
</organism>
<accession>A0ABU9IAE7</accession>
<dbReference type="SUPFAM" id="SSF47598">
    <property type="entry name" value="Ribbon-helix-helix"/>
    <property type="match status" value="1"/>
</dbReference>
<comment type="caution">
    <text evidence="1">The sequence shown here is derived from an EMBL/GenBank/DDBJ whole genome shotgun (WGS) entry which is preliminary data.</text>
</comment>
<dbReference type="Proteomes" id="UP001497045">
    <property type="component" value="Unassembled WGS sequence"/>
</dbReference>
<evidence type="ECO:0008006" key="3">
    <source>
        <dbReference type="Google" id="ProtNLM"/>
    </source>
</evidence>
<keyword evidence="2" id="KW-1185">Reference proteome</keyword>
<evidence type="ECO:0000313" key="1">
    <source>
        <dbReference type="EMBL" id="MEL1249394.1"/>
    </source>
</evidence>
<name>A0ABU9IAE7_9SPHN</name>
<proteinExistence type="predicted"/>
<dbReference type="EMBL" id="JBBYHV010000001">
    <property type="protein sequence ID" value="MEL1249394.1"/>
    <property type="molecule type" value="Genomic_DNA"/>
</dbReference>
<sequence length="149" mass="16377">MTESNAFASLGPMLLARKGTAKPAMRTQLTQNDRVATLGDDFDELAASQTALGWDDMGHDDQVVRLPVSNARKRMEQQKQARRKAVDQGRRAAFTLRLDAERHLKLRLASTIQECSAQELVTAALDQYLAEISELDSIAAHVAGKKSKA</sequence>
<reference evidence="1 2" key="1">
    <citation type="submission" date="2024-04" db="EMBL/GenBank/DDBJ databases">
        <title>Aurantiacibacter sp. DGU6 16S ribosomal RNA gene Genome sequencing and assembly.</title>
        <authorList>
            <person name="Park S."/>
        </authorList>
    </citation>
    <scope>NUCLEOTIDE SEQUENCE [LARGE SCALE GENOMIC DNA]</scope>
    <source>
        <strain evidence="1 2">DGU6</strain>
    </source>
</reference>
<protein>
    <recommendedName>
        <fullName evidence="3">Ribbon-helix-helix protein CopG domain-containing protein</fullName>
    </recommendedName>
</protein>
<evidence type="ECO:0000313" key="2">
    <source>
        <dbReference type="Proteomes" id="UP001497045"/>
    </source>
</evidence>